<gene>
    <name evidence="1" type="ORF">MNOR_LOCUS31683</name>
</gene>
<dbReference type="EMBL" id="CAXKWB010041357">
    <property type="protein sequence ID" value="CAL4156185.1"/>
    <property type="molecule type" value="Genomic_DNA"/>
</dbReference>
<keyword evidence="2" id="KW-1185">Reference proteome</keyword>
<reference evidence="1 2" key="1">
    <citation type="submission" date="2024-05" db="EMBL/GenBank/DDBJ databases">
        <authorList>
            <person name="Wallberg A."/>
        </authorList>
    </citation>
    <scope>NUCLEOTIDE SEQUENCE [LARGE SCALE GENOMIC DNA]</scope>
</reference>
<sequence>MTNVPHVFSQEENAGKIVGQMNRRIQKTSAATIMMELDASAARDVRQTMGALKLMEYVRLIQNGVHLEHMDQLDAVEDAFVASQSGHQSLEDHVILLMGLTAQRMAIV</sequence>
<name>A0AAV2S3A6_MEGNR</name>
<dbReference type="Proteomes" id="UP001497623">
    <property type="component" value="Unassembled WGS sequence"/>
</dbReference>
<accession>A0AAV2S3A6</accession>
<proteinExistence type="predicted"/>
<organism evidence="1 2">
    <name type="scientific">Meganyctiphanes norvegica</name>
    <name type="common">Northern krill</name>
    <name type="synonym">Thysanopoda norvegica</name>
    <dbReference type="NCBI Taxonomy" id="48144"/>
    <lineage>
        <taxon>Eukaryota</taxon>
        <taxon>Metazoa</taxon>
        <taxon>Ecdysozoa</taxon>
        <taxon>Arthropoda</taxon>
        <taxon>Crustacea</taxon>
        <taxon>Multicrustacea</taxon>
        <taxon>Malacostraca</taxon>
        <taxon>Eumalacostraca</taxon>
        <taxon>Eucarida</taxon>
        <taxon>Euphausiacea</taxon>
        <taxon>Euphausiidae</taxon>
        <taxon>Meganyctiphanes</taxon>
    </lineage>
</organism>
<evidence type="ECO:0000313" key="2">
    <source>
        <dbReference type="Proteomes" id="UP001497623"/>
    </source>
</evidence>
<evidence type="ECO:0000313" key="1">
    <source>
        <dbReference type="EMBL" id="CAL4156185.1"/>
    </source>
</evidence>
<protein>
    <submittedName>
        <fullName evidence="1">Uncharacterized protein</fullName>
    </submittedName>
</protein>
<dbReference type="AlphaFoldDB" id="A0AAV2S3A6"/>
<comment type="caution">
    <text evidence="1">The sequence shown here is derived from an EMBL/GenBank/DDBJ whole genome shotgun (WGS) entry which is preliminary data.</text>
</comment>